<organism evidence="1 2">
    <name type="scientific">Carbonactinospora thermoautotrophica</name>
    <dbReference type="NCBI Taxonomy" id="1469144"/>
    <lineage>
        <taxon>Bacteria</taxon>
        <taxon>Bacillati</taxon>
        <taxon>Actinomycetota</taxon>
        <taxon>Actinomycetes</taxon>
        <taxon>Kitasatosporales</taxon>
        <taxon>Carbonactinosporaceae</taxon>
        <taxon>Carbonactinospora</taxon>
    </lineage>
</organism>
<dbReference type="PATRIC" id="fig|1469144.10.peg.4163"/>
<dbReference type="Gene3D" id="3.10.450.50">
    <property type="match status" value="1"/>
</dbReference>
<dbReference type="PANTHER" id="PTHR38436:SF1">
    <property type="entry name" value="ESTER CYCLASE"/>
    <property type="match status" value="1"/>
</dbReference>
<evidence type="ECO:0000313" key="2">
    <source>
        <dbReference type="Proteomes" id="UP000070188"/>
    </source>
</evidence>
<sequence>MTVTSAASCAALVRRFYAEIWNRWDDALVDELLDAELVFRGSLGVRVRGRAGFRAYRDKIRAAFPDFHNELVEVVAYGERVAARLEYSGTCRGSVLGLPPTNRRVSYSGAAFFQLRAGRIARVWVLGDVDSLRRQLLQPAG</sequence>
<dbReference type="EMBL" id="LAXD01000001">
    <property type="protein sequence ID" value="KWX02838.1"/>
    <property type="molecule type" value="Genomic_DNA"/>
</dbReference>
<comment type="caution">
    <text evidence="1">The sequence shown here is derived from an EMBL/GenBank/DDBJ whole genome shotgun (WGS) entry which is preliminary data.</text>
</comment>
<dbReference type="GO" id="GO:0030638">
    <property type="term" value="P:polyketide metabolic process"/>
    <property type="evidence" value="ECO:0007669"/>
    <property type="project" value="InterPro"/>
</dbReference>
<dbReference type="PANTHER" id="PTHR38436">
    <property type="entry name" value="POLYKETIDE CYCLASE SNOAL-LIKE DOMAIN"/>
    <property type="match status" value="1"/>
</dbReference>
<dbReference type="STRING" id="1469144.LI90_3885"/>
<protein>
    <recommendedName>
        <fullName evidence="3">Ester cyclase</fullName>
    </recommendedName>
</protein>
<accession>A0A132MY77</accession>
<name>A0A132MY77_9ACTN</name>
<dbReference type="Proteomes" id="UP000070188">
    <property type="component" value="Unassembled WGS sequence"/>
</dbReference>
<proteinExistence type="predicted"/>
<dbReference type="SUPFAM" id="SSF54427">
    <property type="entry name" value="NTF2-like"/>
    <property type="match status" value="1"/>
</dbReference>
<dbReference type="Pfam" id="PF07366">
    <property type="entry name" value="SnoaL"/>
    <property type="match status" value="1"/>
</dbReference>
<reference evidence="2" key="1">
    <citation type="submission" date="2015-04" db="EMBL/GenBank/DDBJ databases">
        <title>Physiological reanalysis, assessment of diazotrophy, and genome sequences of multiple isolates of Streptomyces thermoautotrophicus.</title>
        <authorList>
            <person name="MacKellar D.C."/>
            <person name="Lieber L."/>
            <person name="Norman J."/>
            <person name="Bolger A."/>
            <person name="Tobin C."/>
            <person name="Murray J.W."/>
            <person name="Chang R."/>
            <person name="Ford T."/>
            <person name="Nguyen P.Q."/>
            <person name="Woodward J."/>
            <person name="Permingeat H."/>
            <person name="Joshi N.S."/>
            <person name="Silver P.A."/>
            <person name="Usadel B."/>
            <person name="Rutherford A.W."/>
            <person name="Friesen M."/>
            <person name="Prell J."/>
        </authorList>
    </citation>
    <scope>NUCLEOTIDE SEQUENCE [LARGE SCALE GENOMIC DNA]</scope>
    <source>
        <strain evidence="2">H1</strain>
    </source>
</reference>
<gene>
    <name evidence="1" type="ORF">LI90_3885</name>
</gene>
<keyword evidence="2" id="KW-1185">Reference proteome</keyword>
<dbReference type="AlphaFoldDB" id="A0A132MY77"/>
<evidence type="ECO:0000313" key="1">
    <source>
        <dbReference type="EMBL" id="KWX02838.1"/>
    </source>
</evidence>
<dbReference type="InterPro" id="IPR032710">
    <property type="entry name" value="NTF2-like_dom_sf"/>
</dbReference>
<dbReference type="InterPro" id="IPR009959">
    <property type="entry name" value="Cyclase_SnoaL-like"/>
</dbReference>
<evidence type="ECO:0008006" key="3">
    <source>
        <dbReference type="Google" id="ProtNLM"/>
    </source>
</evidence>